<dbReference type="InterPro" id="IPR051809">
    <property type="entry name" value="Plant_receptor-like_S/T_kinase"/>
</dbReference>
<evidence type="ECO:0000256" key="2">
    <source>
        <dbReference type="ARBA" id="ARBA00022614"/>
    </source>
</evidence>
<dbReference type="Gene3D" id="3.30.200.20">
    <property type="entry name" value="Phosphorylase Kinase, domain 1"/>
    <property type="match status" value="1"/>
</dbReference>
<dbReference type="InterPro" id="IPR017441">
    <property type="entry name" value="Protein_kinase_ATP_BS"/>
</dbReference>
<keyword evidence="9" id="KW-0675">Receptor</keyword>
<reference evidence="9" key="1">
    <citation type="submission" date="2020-06" db="EMBL/GenBank/DDBJ databases">
        <authorList>
            <person name="Li T."/>
            <person name="Hu X."/>
            <person name="Zhang T."/>
            <person name="Song X."/>
            <person name="Zhang H."/>
            <person name="Dai N."/>
            <person name="Sheng W."/>
            <person name="Hou X."/>
            <person name="Wei L."/>
        </authorList>
    </citation>
    <scope>NUCLEOTIDE SEQUENCE</scope>
    <source>
        <strain evidence="9">G01</strain>
        <tissue evidence="9">Leaf</tissue>
    </source>
</reference>
<evidence type="ECO:0000256" key="3">
    <source>
        <dbReference type="ARBA" id="ARBA00022692"/>
    </source>
</evidence>
<dbReference type="GO" id="GO:0016301">
    <property type="term" value="F:kinase activity"/>
    <property type="evidence" value="ECO:0007669"/>
    <property type="project" value="UniProtKB-KW"/>
</dbReference>
<evidence type="ECO:0000256" key="7">
    <source>
        <dbReference type="PROSITE-ProRule" id="PRU10141"/>
    </source>
</evidence>
<dbReference type="AlphaFoldDB" id="A0AAW2NJ82"/>
<dbReference type="GO" id="GO:0005524">
    <property type="term" value="F:ATP binding"/>
    <property type="evidence" value="ECO:0007669"/>
    <property type="project" value="UniProtKB-UniRule"/>
</dbReference>
<evidence type="ECO:0000256" key="6">
    <source>
        <dbReference type="ARBA" id="ARBA00023136"/>
    </source>
</evidence>
<keyword evidence="7" id="KW-0547">Nucleotide-binding</keyword>
<sequence length="158" mass="17244">MNLNLSYNNFEGEVPAAGVFKNESAVQVYGNNKLCGGMQPQLHLQPCPEKDTRRPKKHVNLKLILPPVIVCSCLLLLFFSMLLLRRKSLLRGANFPKSSFGRVYPRINFKDLHDATEGFTSKNLIGAGSFGTVYVGTLGPGEVPIAVKVLKPPAAGSF</sequence>
<dbReference type="InterPro" id="IPR011009">
    <property type="entry name" value="Kinase-like_dom_sf"/>
</dbReference>
<evidence type="ECO:0000256" key="4">
    <source>
        <dbReference type="ARBA" id="ARBA00022737"/>
    </source>
</evidence>
<dbReference type="PROSITE" id="PS00107">
    <property type="entry name" value="PROTEIN_KINASE_ATP"/>
    <property type="match status" value="1"/>
</dbReference>
<evidence type="ECO:0000256" key="5">
    <source>
        <dbReference type="ARBA" id="ARBA00022989"/>
    </source>
</evidence>
<dbReference type="EMBL" id="JACGWK010000007">
    <property type="protein sequence ID" value="KAL0343393.1"/>
    <property type="molecule type" value="Genomic_DNA"/>
</dbReference>
<keyword evidence="5 8" id="KW-1133">Transmembrane helix</keyword>
<evidence type="ECO:0000313" key="9">
    <source>
        <dbReference type="EMBL" id="KAL0343393.1"/>
    </source>
</evidence>
<keyword evidence="7" id="KW-0067">ATP-binding</keyword>
<accession>A0AAW2NJ82</accession>
<feature type="transmembrane region" description="Helical" evidence="8">
    <location>
        <begin position="63"/>
        <end position="84"/>
    </location>
</feature>
<proteinExistence type="predicted"/>
<keyword evidence="6 8" id="KW-0472">Membrane</keyword>
<reference evidence="9" key="2">
    <citation type="journal article" date="2024" name="Plant">
        <title>Genomic evolution and insights into agronomic trait innovations of Sesamum species.</title>
        <authorList>
            <person name="Miao H."/>
            <person name="Wang L."/>
            <person name="Qu L."/>
            <person name="Liu H."/>
            <person name="Sun Y."/>
            <person name="Le M."/>
            <person name="Wang Q."/>
            <person name="Wei S."/>
            <person name="Zheng Y."/>
            <person name="Lin W."/>
            <person name="Duan Y."/>
            <person name="Cao H."/>
            <person name="Xiong S."/>
            <person name="Wang X."/>
            <person name="Wei L."/>
            <person name="Li C."/>
            <person name="Ma Q."/>
            <person name="Ju M."/>
            <person name="Zhao R."/>
            <person name="Li G."/>
            <person name="Mu C."/>
            <person name="Tian Q."/>
            <person name="Mei H."/>
            <person name="Zhang T."/>
            <person name="Gao T."/>
            <person name="Zhang H."/>
        </authorList>
    </citation>
    <scope>NUCLEOTIDE SEQUENCE</scope>
    <source>
        <strain evidence="9">G01</strain>
    </source>
</reference>
<keyword evidence="4" id="KW-0677">Repeat</keyword>
<evidence type="ECO:0000256" key="1">
    <source>
        <dbReference type="ARBA" id="ARBA00004370"/>
    </source>
</evidence>
<organism evidence="9">
    <name type="scientific">Sesamum angustifolium</name>
    <dbReference type="NCBI Taxonomy" id="2727405"/>
    <lineage>
        <taxon>Eukaryota</taxon>
        <taxon>Viridiplantae</taxon>
        <taxon>Streptophyta</taxon>
        <taxon>Embryophyta</taxon>
        <taxon>Tracheophyta</taxon>
        <taxon>Spermatophyta</taxon>
        <taxon>Magnoliopsida</taxon>
        <taxon>eudicotyledons</taxon>
        <taxon>Gunneridae</taxon>
        <taxon>Pentapetalae</taxon>
        <taxon>asterids</taxon>
        <taxon>lamiids</taxon>
        <taxon>Lamiales</taxon>
        <taxon>Pedaliaceae</taxon>
        <taxon>Sesamum</taxon>
    </lineage>
</organism>
<dbReference type="SUPFAM" id="SSF56112">
    <property type="entry name" value="Protein kinase-like (PK-like)"/>
    <property type="match status" value="1"/>
</dbReference>
<dbReference type="PANTHER" id="PTHR27008">
    <property type="entry name" value="OS04G0122200 PROTEIN"/>
    <property type="match status" value="1"/>
</dbReference>
<evidence type="ECO:0000256" key="8">
    <source>
        <dbReference type="SAM" id="Phobius"/>
    </source>
</evidence>
<keyword evidence="9" id="KW-0418">Kinase</keyword>
<name>A0AAW2NJ82_9LAMI</name>
<feature type="binding site" evidence="7">
    <location>
        <position position="148"/>
    </location>
    <ligand>
        <name>ATP</name>
        <dbReference type="ChEBI" id="CHEBI:30616"/>
    </ligand>
</feature>
<dbReference type="PANTHER" id="PTHR27008:SF596">
    <property type="entry name" value="OS02G0215500 PROTEIN"/>
    <property type="match status" value="1"/>
</dbReference>
<comment type="caution">
    <text evidence="9">The sequence shown here is derived from an EMBL/GenBank/DDBJ whole genome shotgun (WGS) entry which is preliminary data.</text>
</comment>
<protein>
    <submittedName>
        <fullName evidence="9">LRR receptor-like serine/threonine-protein kinase</fullName>
    </submittedName>
</protein>
<keyword evidence="9" id="KW-0808">Transferase</keyword>
<comment type="subcellular location">
    <subcellularLocation>
        <location evidence="1">Membrane</location>
    </subcellularLocation>
</comment>
<keyword evidence="3 8" id="KW-0812">Transmembrane</keyword>
<gene>
    <name evidence="9" type="ORF">Sangu_1226700</name>
</gene>
<dbReference type="InterPro" id="IPR032675">
    <property type="entry name" value="LRR_dom_sf"/>
</dbReference>
<dbReference type="Gene3D" id="3.80.10.10">
    <property type="entry name" value="Ribonuclease Inhibitor"/>
    <property type="match status" value="1"/>
</dbReference>
<keyword evidence="2" id="KW-0433">Leucine-rich repeat</keyword>
<dbReference type="GO" id="GO:0016020">
    <property type="term" value="C:membrane"/>
    <property type="evidence" value="ECO:0007669"/>
    <property type="project" value="UniProtKB-SubCell"/>
</dbReference>